<keyword evidence="1" id="KW-0472">Membrane</keyword>
<protein>
    <submittedName>
        <fullName evidence="2">Uncharacterized protein</fullName>
    </submittedName>
</protein>
<feature type="transmembrane region" description="Helical" evidence="1">
    <location>
        <begin position="6"/>
        <end position="25"/>
    </location>
</feature>
<proteinExistence type="predicted"/>
<evidence type="ECO:0000313" key="2">
    <source>
        <dbReference type="EMBL" id="MBX57266.1"/>
    </source>
</evidence>
<name>A0A2P2PRB0_RHIMU</name>
<evidence type="ECO:0000256" key="1">
    <source>
        <dbReference type="SAM" id="Phobius"/>
    </source>
</evidence>
<dbReference type="EMBL" id="GGEC01076782">
    <property type="protein sequence ID" value="MBX57266.1"/>
    <property type="molecule type" value="Transcribed_RNA"/>
</dbReference>
<reference evidence="2" key="1">
    <citation type="submission" date="2018-02" db="EMBL/GenBank/DDBJ databases">
        <title>Rhizophora mucronata_Transcriptome.</title>
        <authorList>
            <person name="Meera S.P."/>
            <person name="Sreeshan A."/>
            <person name="Augustine A."/>
        </authorList>
    </citation>
    <scope>NUCLEOTIDE SEQUENCE</scope>
    <source>
        <tissue evidence="2">Leaf</tissue>
    </source>
</reference>
<dbReference type="AlphaFoldDB" id="A0A2P2PRB0"/>
<keyword evidence="1" id="KW-1133">Transmembrane helix</keyword>
<keyword evidence="1" id="KW-0812">Transmembrane</keyword>
<sequence>MLWALLDISSCILLLLIGIPLYQLIVKCLTKIVKSLMTQTLSYFIYGPK</sequence>
<organism evidence="2">
    <name type="scientific">Rhizophora mucronata</name>
    <name type="common">Asiatic mangrove</name>
    <dbReference type="NCBI Taxonomy" id="61149"/>
    <lineage>
        <taxon>Eukaryota</taxon>
        <taxon>Viridiplantae</taxon>
        <taxon>Streptophyta</taxon>
        <taxon>Embryophyta</taxon>
        <taxon>Tracheophyta</taxon>
        <taxon>Spermatophyta</taxon>
        <taxon>Magnoliopsida</taxon>
        <taxon>eudicotyledons</taxon>
        <taxon>Gunneridae</taxon>
        <taxon>Pentapetalae</taxon>
        <taxon>rosids</taxon>
        <taxon>fabids</taxon>
        <taxon>Malpighiales</taxon>
        <taxon>Rhizophoraceae</taxon>
        <taxon>Rhizophora</taxon>
    </lineage>
</organism>
<accession>A0A2P2PRB0</accession>